<dbReference type="Gene3D" id="2.60.200.20">
    <property type="match status" value="1"/>
</dbReference>
<sequence>MSSYRRKHSRHSSGSEDQGDSSDDNDSVRERRERGSDRAEKRKSHKKHKKGKKERKERHARRSEDDASEESQGRRAAGRSDEDTNHWKSRLPAGSGDDYHRKGKASPAQRSRDESTRHRSPSGTRRRSRDGHHRSTRDQQQQQRHQQPPDSTAGSSRYGSDDRRGRPSARRPEYEPDEHGQRRATGRSDEDSDSANRSGYEARYKRQQHHHHHNREQSPGNDGRGVKRRQERDHPGRNDEIRTTDKASRSNLGPDRDGMQNNHRLHNQGKSRLAAGSGEGFHRSGSPTHRIHERSRSATRRRRSREGSGSGSEADQNRPRAIKMERQASCQRTGPPTIDHQPSTSRAATGGPRKRAPRGTAVKQEDDDSTRYEWGAKRAVKPEVGKDEPPNADDEPAEVEKQKPNFALSGKLTEEANKVNGVVINYAEPPGACKPKRRWRLYPMKGDQIMPTLYIHRQSCYLIGRDRKVCDLPIDHPSCSKQHAVLQYRLVPHERPDGTTSRTVRPYIIDLDSSNGTFVNYKKIEPKRYLELFEKDVLMFGFSSREYVLLEENSKDDDGQGEG</sequence>
<dbReference type="InterPro" id="IPR000253">
    <property type="entry name" value="FHA_dom"/>
</dbReference>
<dbReference type="PANTHER" id="PTHR23308">
    <property type="entry name" value="NUCLEAR INHIBITOR OF PROTEIN PHOSPHATASE-1"/>
    <property type="match status" value="1"/>
</dbReference>
<dbReference type="GO" id="GO:0005681">
    <property type="term" value="C:spliceosomal complex"/>
    <property type="evidence" value="ECO:0007669"/>
    <property type="project" value="UniProtKB-KW"/>
</dbReference>
<keyword evidence="2" id="KW-1017">Isopeptide bond</keyword>
<feature type="compositionally biased region" description="Low complexity" evidence="12">
    <location>
        <begin position="138"/>
        <end position="158"/>
    </location>
</feature>
<dbReference type="GO" id="GO:0006397">
    <property type="term" value="P:mRNA processing"/>
    <property type="evidence" value="ECO:0007669"/>
    <property type="project" value="UniProtKB-KW"/>
</dbReference>
<keyword evidence="4" id="KW-0507">mRNA processing</keyword>
<dbReference type="GO" id="GO:0031047">
    <property type="term" value="P:regulatory ncRNA-mediated gene silencing"/>
    <property type="evidence" value="ECO:0007669"/>
    <property type="project" value="UniProtKB-KW"/>
</dbReference>
<dbReference type="EMBL" id="GGFJ01003825">
    <property type="protein sequence ID" value="MBW52966.1"/>
    <property type="molecule type" value="Transcribed_RNA"/>
</dbReference>
<keyword evidence="10" id="KW-0539">Nucleus</keyword>
<evidence type="ECO:0000313" key="14">
    <source>
        <dbReference type="EMBL" id="MBW52966.1"/>
    </source>
</evidence>
<evidence type="ECO:0000256" key="10">
    <source>
        <dbReference type="ARBA" id="ARBA00023242"/>
    </source>
</evidence>
<dbReference type="SUPFAM" id="SSF49879">
    <property type="entry name" value="SMAD/FHA domain"/>
    <property type="match status" value="1"/>
</dbReference>
<dbReference type="InterPro" id="IPR050923">
    <property type="entry name" value="Cell_Proc_Reg/RNA_Proc"/>
</dbReference>
<evidence type="ECO:0000256" key="2">
    <source>
        <dbReference type="ARBA" id="ARBA00022499"/>
    </source>
</evidence>
<proteinExistence type="predicted"/>
<keyword evidence="5" id="KW-0747">Spliceosome</keyword>
<feature type="compositionally biased region" description="Basic residues" evidence="12">
    <location>
        <begin position="41"/>
        <end position="61"/>
    </location>
</feature>
<protein>
    <submittedName>
        <fullName evidence="14">Putative transcriptional regulator snip1</fullName>
    </submittedName>
</protein>
<reference evidence="14" key="1">
    <citation type="submission" date="2018-01" db="EMBL/GenBank/DDBJ databases">
        <title>An insight into the sialome of Amazonian anophelines.</title>
        <authorList>
            <person name="Ribeiro J.M."/>
            <person name="Scarpassa V."/>
            <person name="Calvo E."/>
        </authorList>
    </citation>
    <scope>NUCLEOTIDE SEQUENCE</scope>
    <source>
        <tissue evidence="14">Salivary glands</tissue>
    </source>
</reference>
<evidence type="ECO:0000256" key="5">
    <source>
        <dbReference type="ARBA" id="ARBA00022728"/>
    </source>
</evidence>
<keyword evidence="8" id="KW-0943">RNA-mediated gene silencing</keyword>
<evidence type="ECO:0000256" key="1">
    <source>
        <dbReference type="ARBA" id="ARBA00004123"/>
    </source>
</evidence>
<feature type="region of interest" description="Disordered" evidence="12">
    <location>
        <begin position="1"/>
        <end position="401"/>
    </location>
</feature>
<name>A0A2M4BIS0_9DIPT</name>
<evidence type="ECO:0000256" key="9">
    <source>
        <dbReference type="ARBA" id="ARBA00023187"/>
    </source>
</evidence>
<comment type="subcellular location">
    <subcellularLocation>
        <location evidence="1">Nucleus</location>
    </subcellularLocation>
</comment>
<dbReference type="FunFam" id="2.60.200.20:FF:000008">
    <property type="entry name" value="smad nuclear-interacting protein 1"/>
    <property type="match status" value="1"/>
</dbReference>
<evidence type="ECO:0000256" key="8">
    <source>
        <dbReference type="ARBA" id="ARBA00023158"/>
    </source>
</evidence>
<evidence type="ECO:0000256" key="6">
    <source>
        <dbReference type="ARBA" id="ARBA00022843"/>
    </source>
</evidence>
<feature type="compositionally biased region" description="Basic residues" evidence="12">
    <location>
        <begin position="289"/>
        <end position="304"/>
    </location>
</feature>
<keyword evidence="9" id="KW-0508">mRNA splicing</keyword>
<feature type="compositionally biased region" description="Basic residues" evidence="12">
    <location>
        <begin position="118"/>
        <end position="135"/>
    </location>
</feature>
<keyword evidence="7" id="KW-0175">Coiled coil</keyword>
<feature type="compositionally biased region" description="Basic and acidic residues" evidence="12">
    <location>
        <begin position="159"/>
        <end position="189"/>
    </location>
</feature>
<evidence type="ECO:0000256" key="4">
    <source>
        <dbReference type="ARBA" id="ARBA00022664"/>
    </source>
</evidence>
<feature type="compositionally biased region" description="Basic and acidic residues" evidence="12">
    <location>
        <begin position="224"/>
        <end position="258"/>
    </location>
</feature>
<feature type="compositionally biased region" description="Basic and acidic residues" evidence="12">
    <location>
        <begin position="26"/>
        <end position="40"/>
    </location>
</feature>
<feature type="compositionally biased region" description="Basic and acidic residues" evidence="12">
    <location>
        <begin position="315"/>
        <end position="326"/>
    </location>
</feature>
<feature type="compositionally biased region" description="Basic residues" evidence="12">
    <location>
        <begin position="1"/>
        <end position="11"/>
    </location>
</feature>
<feature type="compositionally biased region" description="Basic and acidic residues" evidence="12">
    <location>
        <begin position="369"/>
        <end position="389"/>
    </location>
</feature>
<evidence type="ECO:0000256" key="7">
    <source>
        <dbReference type="ARBA" id="ARBA00023054"/>
    </source>
</evidence>
<dbReference type="AlphaFoldDB" id="A0A2M4BIS0"/>
<evidence type="ECO:0000256" key="11">
    <source>
        <dbReference type="ARBA" id="ARBA00055964"/>
    </source>
</evidence>
<accession>A0A2M4BIS0</accession>
<keyword evidence="3" id="KW-0597">Phosphoprotein</keyword>
<organism evidence="14">
    <name type="scientific">Anopheles marajoara</name>
    <dbReference type="NCBI Taxonomy" id="58244"/>
    <lineage>
        <taxon>Eukaryota</taxon>
        <taxon>Metazoa</taxon>
        <taxon>Ecdysozoa</taxon>
        <taxon>Arthropoda</taxon>
        <taxon>Hexapoda</taxon>
        <taxon>Insecta</taxon>
        <taxon>Pterygota</taxon>
        <taxon>Neoptera</taxon>
        <taxon>Endopterygota</taxon>
        <taxon>Diptera</taxon>
        <taxon>Nematocera</taxon>
        <taxon>Culicoidea</taxon>
        <taxon>Culicidae</taxon>
        <taxon>Anophelinae</taxon>
        <taxon>Anopheles</taxon>
    </lineage>
</organism>
<dbReference type="InterPro" id="IPR008984">
    <property type="entry name" value="SMAD_FHA_dom_sf"/>
</dbReference>
<keyword evidence="6" id="KW-0832">Ubl conjugation</keyword>
<evidence type="ECO:0000256" key="12">
    <source>
        <dbReference type="SAM" id="MobiDB-lite"/>
    </source>
</evidence>
<feature type="domain" description="FHA" evidence="13">
    <location>
        <begin position="461"/>
        <end position="524"/>
    </location>
</feature>
<dbReference type="PROSITE" id="PS50006">
    <property type="entry name" value="FHA_DOMAIN"/>
    <property type="match status" value="1"/>
</dbReference>
<evidence type="ECO:0000259" key="13">
    <source>
        <dbReference type="PROSITE" id="PS50006"/>
    </source>
</evidence>
<comment type="function">
    <text evidence="11">Required for pre-mRNA splicing as component of the spliceosome. As a component of the minor spliceosome, involved in the splicing of U12-type introns in pre-mRNAs. Down-regulates NF-kappa-B signaling by competing with RELA for CREBBP/EP300 binding. Involved in the microRNA (miRNA) biogenesis. May be involved in cyclin-D1/CCND1 mRNA stability through the SNARP complex which associates with both the 3'end of the CCND1 gene and its mRNA.</text>
</comment>
<dbReference type="GO" id="GO:0008380">
    <property type="term" value="P:RNA splicing"/>
    <property type="evidence" value="ECO:0007669"/>
    <property type="project" value="UniProtKB-KW"/>
</dbReference>
<dbReference type="Pfam" id="PF00498">
    <property type="entry name" value="FHA"/>
    <property type="match status" value="1"/>
</dbReference>
<evidence type="ECO:0000256" key="3">
    <source>
        <dbReference type="ARBA" id="ARBA00022553"/>
    </source>
</evidence>
<feature type="compositionally biased region" description="Polar residues" evidence="12">
    <location>
        <begin position="328"/>
        <end position="347"/>
    </location>
</feature>
<dbReference type="SMART" id="SM00240">
    <property type="entry name" value="FHA"/>
    <property type="match status" value="1"/>
</dbReference>
<feature type="compositionally biased region" description="Basic residues" evidence="12">
    <location>
        <begin position="205"/>
        <end position="214"/>
    </location>
</feature>